<accession>A0A1G8CGQ2</accession>
<dbReference type="AlphaFoldDB" id="A0A1G8CGQ2"/>
<gene>
    <name evidence="1" type="ORF">SAMN04488136_11660</name>
</gene>
<keyword evidence="2" id="KW-1185">Reference proteome</keyword>
<evidence type="ECO:0000313" key="2">
    <source>
        <dbReference type="Proteomes" id="UP000198854"/>
    </source>
</evidence>
<protein>
    <submittedName>
        <fullName evidence="1">Uncharacterized protein</fullName>
    </submittedName>
</protein>
<proteinExistence type="predicted"/>
<dbReference type="InterPro" id="IPR043519">
    <property type="entry name" value="NT_sf"/>
</dbReference>
<reference evidence="2" key="1">
    <citation type="submission" date="2016-10" db="EMBL/GenBank/DDBJ databases">
        <authorList>
            <person name="Varghese N."/>
            <person name="Submissions S."/>
        </authorList>
    </citation>
    <scope>NUCLEOTIDE SEQUENCE [LARGE SCALE GENOMIC DNA]</scope>
    <source>
        <strain evidence="2">CGMCC 1.10228</strain>
    </source>
</reference>
<sequence length="86" mass="10017">MRFIENTEWAKNFGEIVHLAQEKWGVVDTVRVFYRDGWELEFNFSSLSWAYIPVDTGTLKVVSEGFKILYDPTNCLNTLKNHVSQS</sequence>
<evidence type="ECO:0000313" key="1">
    <source>
        <dbReference type="EMBL" id="SDH44651.1"/>
    </source>
</evidence>
<dbReference type="Gene3D" id="3.30.460.10">
    <property type="entry name" value="Beta Polymerase, domain 2"/>
    <property type="match status" value="1"/>
</dbReference>
<name>A0A1G8CGQ2_9VIBR</name>
<dbReference type="Proteomes" id="UP000198854">
    <property type="component" value="Unassembled WGS sequence"/>
</dbReference>
<dbReference type="EMBL" id="FNDD01000016">
    <property type="protein sequence ID" value="SDH44651.1"/>
    <property type="molecule type" value="Genomic_DNA"/>
</dbReference>
<organism evidence="1 2">
    <name type="scientific">Vibrio xiamenensis</name>
    <dbReference type="NCBI Taxonomy" id="861298"/>
    <lineage>
        <taxon>Bacteria</taxon>
        <taxon>Pseudomonadati</taxon>
        <taxon>Pseudomonadota</taxon>
        <taxon>Gammaproteobacteria</taxon>
        <taxon>Vibrionales</taxon>
        <taxon>Vibrionaceae</taxon>
        <taxon>Vibrio</taxon>
    </lineage>
</organism>